<organism evidence="2 3">
    <name type="scientific">Hydnomerulius pinastri MD-312</name>
    <dbReference type="NCBI Taxonomy" id="994086"/>
    <lineage>
        <taxon>Eukaryota</taxon>
        <taxon>Fungi</taxon>
        <taxon>Dikarya</taxon>
        <taxon>Basidiomycota</taxon>
        <taxon>Agaricomycotina</taxon>
        <taxon>Agaricomycetes</taxon>
        <taxon>Agaricomycetidae</taxon>
        <taxon>Boletales</taxon>
        <taxon>Boletales incertae sedis</taxon>
        <taxon>Leucogyrophana</taxon>
    </lineage>
</organism>
<feature type="compositionally biased region" description="Polar residues" evidence="1">
    <location>
        <begin position="1"/>
        <end position="11"/>
    </location>
</feature>
<dbReference type="AlphaFoldDB" id="A0A0C9W152"/>
<feature type="region of interest" description="Disordered" evidence="1">
    <location>
        <begin position="1"/>
        <end position="140"/>
    </location>
</feature>
<proteinExistence type="predicted"/>
<feature type="compositionally biased region" description="Low complexity" evidence="1">
    <location>
        <begin position="12"/>
        <end position="31"/>
    </location>
</feature>
<feature type="compositionally biased region" description="Basic and acidic residues" evidence="1">
    <location>
        <begin position="50"/>
        <end position="79"/>
    </location>
</feature>
<dbReference type="Proteomes" id="UP000053820">
    <property type="component" value="Unassembled WGS sequence"/>
</dbReference>
<keyword evidence="3" id="KW-1185">Reference proteome</keyword>
<protein>
    <submittedName>
        <fullName evidence="2">Uncharacterized protein</fullName>
    </submittedName>
</protein>
<accession>A0A0C9W152</accession>
<feature type="compositionally biased region" description="Polar residues" evidence="1">
    <location>
        <begin position="91"/>
        <end position="101"/>
    </location>
</feature>
<evidence type="ECO:0000313" key="3">
    <source>
        <dbReference type="Proteomes" id="UP000053820"/>
    </source>
</evidence>
<sequence length="140" mass="15443">MSATPLSNSEYASPLTATSSLTSLPSTSSKVPPKPKPVNVFSNDGSFLERLQRNKKEEEDKRKAEEALAKKRHFVERFRNRGKRPPPDSSPAVTSTDSQESPAKKAKVDNAPLTDYQKEVRDYAGRSLKDTGTGVRPLVK</sequence>
<name>A0A0C9W152_9AGAM</name>
<reference evidence="2 3" key="1">
    <citation type="submission" date="2014-04" db="EMBL/GenBank/DDBJ databases">
        <title>Evolutionary Origins and Diversification of the Mycorrhizal Mutualists.</title>
        <authorList>
            <consortium name="DOE Joint Genome Institute"/>
            <consortium name="Mycorrhizal Genomics Consortium"/>
            <person name="Kohler A."/>
            <person name="Kuo A."/>
            <person name="Nagy L.G."/>
            <person name="Floudas D."/>
            <person name="Copeland A."/>
            <person name="Barry K.W."/>
            <person name="Cichocki N."/>
            <person name="Veneault-Fourrey C."/>
            <person name="LaButti K."/>
            <person name="Lindquist E.A."/>
            <person name="Lipzen A."/>
            <person name="Lundell T."/>
            <person name="Morin E."/>
            <person name="Murat C."/>
            <person name="Riley R."/>
            <person name="Ohm R."/>
            <person name="Sun H."/>
            <person name="Tunlid A."/>
            <person name="Henrissat B."/>
            <person name="Grigoriev I.V."/>
            <person name="Hibbett D.S."/>
            <person name="Martin F."/>
        </authorList>
    </citation>
    <scope>NUCLEOTIDE SEQUENCE [LARGE SCALE GENOMIC DNA]</scope>
    <source>
        <strain evidence="2 3">MD-312</strain>
    </source>
</reference>
<dbReference type="HOGENOM" id="CLU_128839_0_0_1"/>
<gene>
    <name evidence="2" type="ORF">HYDPIDRAFT_154231</name>
</gene>
<evidence type="ECO:0000256" key="1">
    <source>
        <dbReference type="SAM" id="MobiDB-lite"/>
    </source>
</evidence>
<dbReference type="OrthoDB" id="5544050at2759"/>
<dbReference type="EMBL" id="KN839846">
    <property type="protein sequence ID" value="KIJ64570.1"/>
    <property type="molecule type" value="Genomic_DNA"/>
</dbReference>
<feature type="compositionally biased region" description="Basic and acidic residues" evidence="1">
    <location>
        <begin position="116"/>
        <end position="129"/>
    </location>
</feature>
<evidence type="ECO:0000313" key="2">
    <source>
        <dbReference type="EMBL" id="KIJ64570.1"/>
    </source>
</evidence>